<dbReference type="GO" id="GO:0008870">
    <property type="term" value="F:galactoside O-acetyltransferase activity"/>
    <property type="evidence" value="ECO:0007669"/>
    <property type="project" value="TreeGrafter"/>
</dbReference>
<dbReference type="KEGG" id="lamb:KBB96_14755"/>
<proteinExistence type="inferred from homology"/>
<evidence type="ECO:0000313" key="7">
    <source>
        <dbReference type="EMBL" id="QUE50123.1"/>
    </source>
</evidence>
<dbReference type="FunFam" id="2.160.10.10:FF:000008">
    <property type="entry name" value="Maltose O-acetyltransferase"/>
    <property type="match status" value="1"/>
</dbReference>
<dbReference type="PANTHER" id="PTHR43017">
    <property type="entry name" value="GALACTOSIDE O-ACETYLTRANSFERASE"/>
    <property type="match status" value="1"/>
</dbReference>
<dbReference type="InterPro" id="IPR001451">
    <property type="entry name" value="Hexapep"/>
</dbReference>
<protein>
    <recommendedName>
        <fullName evidence="5">Acetyltransferase</fullName>
        <ecNumber evidence="5">2.3.1.-</ecNumber>
    </recommendedName>
</protein>
<feature type="domain" description="Maltose/galactoside acetyltransferase" evidence="6">
    <location>
        <begin position="4"/>
        <end position="58"/>
    </location>
</feature>
<keyword evidence="4 5" id="KW-0012">Acyltransferase</keyword>
<dbReference type="Pfam" id="PF12464">
    <property type="entry name" value="Mac"/>
    <property type="match status" value="1"/>
</dbReference>
<evidence type="ECO:0000256" key="2">
    <source>
        <dbReference type="ARBA" id="ARBA00022679"/>
    </source>
</evidence>
<evidence type="ECO:0000256" key="4">
    <source>
        <dbReference type="ARBA" id="ARBA00023315"/>
    </source>
</evidence>
<dbReference type="CDD" id="cd03357">
    <property type="entry name" value="LbH_MAT_GAT"/>
    <property type="match status" value="1"/>
</dbReference>
<evidence type="ECO:0000259" key="6">
    <source>
        <dbReference type="SMART" id="SM01266"/>
    </source>
</evidence>
<dbReference type="RefSeq" id="WP_211630212.1">
    <property type="nucleotide sequence ID" value="NZ_CP073100.1"/>
</dbReference>
<dbReference type="SUPFAM" id="SSF51161">
    <property type="entry name" value="Trimeric LpxA-like enzymes"/>
    <property type="match status" value="1"/>
</dbReference>
<dbReference type="InterPro" id="IPR018357">
    <property type="entry name" value="Hexapep_transf_CS"/>
</dbReference>
<dbReference type="Pfam" id="PF00132">
    <property type="entry name" value="Hexapep"/>
    <property type="match status" value="1"/>
</dbReference>
<dbReference type="EC" id="2.3.1.-" evidence="5"/>
<reference evidence="7" key="1">
    <citation type="submission" date="2021-04" db="EMBL/GenBank/DDBJ databases">
        <title>Luteolibacter sp. 32A isolated from the skin of an Anderson's salamander (Ambystoma andersonii).</title>
        <authorList>
            <person name="Spergser J."/>
            <person name="Busse H.-J."/>
        </authorList>
    </citation>
    <scope>NUCLEOTIDE SEQUENCE</scope>
    <source>
        <strain evidence="7">32A</strain>
    </source>
</reference>
<comment type="similarity">
    <text evidence="1 5">Belongs to the transferase hexapeptide repeat family.</text>
</comment>
<name>A0A975G7A9_9BACT</name>
<evidence type="ECO:0000256" key="1">
    <source>
        <dbReference type="ARBA" id="ARBA00007274"/>
    </source>
</evidence>
<dbReference type="AlphaFoldDB" id="A0A975G7A9"/>
<organism evidence="7 8">
    <name type="scientific">Luteolibacter ambystomatis</name>
    <dbReference type="NCBI Taxonomy" id="2824561"/>
    <lineage>
        <taxon>Bacteria</taxon>
        <taxon>Pseudomonadati</taxon>
        <taxon>Verrucomicrobiota</taxon>
        <taxon>Verrucomicrobiia</taxon>
        <taxon>Verrucomicrobiales</taxon>
        <taxon>Verrucomicrobiaceae</taxon>
        <taxon>Luteolibacter</taxon>
    </lineage>
</organism>
<dbReference type="InterPro" id="IPR024688">
    <property type="entry name" value="Mac_dom"/>
</dbReference>
<dbReference type="EMBL" id="CP073100">
    <property type="protein sequence ID" value="QUE50123.1"/>
    <property type="molecule type" value="Genomic_DNA"/>
</dbReference>
<evidence type="ECO:0000256" key="5">
    <source>
        <dbReference type="RuleBase" id="RU367021"/>
    </source>
</evidence>
<evidence type="ECO:0000256" key="3">
    <source>
        <dbReference type="ARBA" id="ARBA00022737"/>
    </source>
</evidence>
<gene>
    <name evidence="7" type="ORF">KBB96_14755</name>
</gene>
<dbReference type="InterPro" id="IPR039369">
    <property type="entry name" value="LacA-like"/>
</dbReference>
<dbReference type="SMART" id="SM01266">
    <property type="entry name" value="Mac"/>
    <property type="match status" value="1"/>
</dbReference>
<sequence>MTEKEKMLRGEPYFSFGEELAGERQHAKEVVFEFNRLEPSKVVERHALLRGLFGSAGGKFYIEPPFRCDYGYNIHWGEGSYANYNLVILDCNRVTIGDQVLIGPNVSIYTAGHPIDPVTRAQDVEFALPVTIGNRVWIGGGAILNPGVSIGDNTVIGAGSVVTKSIPANVVAVGNPCRVLREIRPDEIGGDHGSD</sequence>
<keyword evidence="2 5" id="KW-0808">Transferase</keyword>
<keyword evidence="8" id="KW-1185">Reference proteome</keyword>
<accession>A0A975G7A9</accession>
<dbReference type="Proteomes" id="UP000676169">
    <property type="component" value="Chromosome"/>
</dbReference>
<dbReference type="Gene3D" id="2.160.10.10">
    <property type="entry name" value="Hexapeptide repeat proteins"/>
    <property type="match status" value="1"/>
</dbReference>
<keyword evidence="3" id="KW-0677">Repeat</keyword>
<dbReference type="InterPro" id="IPR011004">
    <property type="entry name" value="Trimer_LpxA-like_sf"/>
</dbReference>
<evidence type="ECO:0000313" key="8">
    <source>
        <dbReference type="Proteomes" id="UP000676169"/>
    </source>
</evidence>
<dbReference type="PANTHER" id="PTHR43017:SF1">
    <property type="entry name" value="ACETYLTRANSFERASE YJL218W-RELATED"/>
    <property type="match status" value="1"/>
</dbReference>
<dbReference type="PROSITE" id="PS00101">
    <property type="entry name" value="HEXAPEP_TRANSFERASES"/>
    <property type="match status" value="1"/>
</dbReference>